<feature type="transmembrane region" description="Helical" evidence="1">
    <location>
        <begin position="12"/>
        <end position="34"/>
    </location>
</feature>
<keyword evidence="1" id="KW-0472">Membrane</keyword>
<organism evidence="2">
    <name type="scientific">Streptomyces sp. R39</name>
    <dbReference type="NCBI Taxonomy" id="3238631"/>
    <lineage>
        <taxon>Bacteria</taxon>
        <taxon>Bacillati</taxon>
        <taxon>Actinomycetota</taxon>
        <taxon>Actinomycetes</taxon>
        <taxon>Kitasatosporales</taxon>
        <taxon>Streptomycetaceae</taxon>
        <taxon>Streptomyces</taxon>
    </lineage>
</organism>
<feature type="transmembrane region" description="Helical" evidence="1">
    <location>
        <begin position="54"/>
        <end position="72"/>
    </location>
</feature>
<protein>
    <submittedName>
        <fullName evidence="2">DUF3311 domain-containing protein</fullName>
    </submittedName>
</protein>
<dbReference type="PANTHER" id="PTHR40034:SF1">
    <property type="entry name" value="BSL5891 PROTEIN"/>
    <property type="match status" value="1"/>
</dbReference>
<dbReference type="AlphaFoldDB" id="A0AB39QVV5"/>
<gene>
    <name evidence="2" type="ORF">AB5J52_31215</name>
</gene>
<reference evidence="2" key="1">
    <citation type="submission" date="2024-07" db="EMBL/GenBank/DDBJ databases">
        <authorList>
            <person name="Yu S.T."/>
        </authorList>
    </citation>
    <scope>NUCLEOTIDE SEQUENCE</scope>
    <source>
        <strain evidence="2">R39</strain>
    </source>
</reference>
<keyword evidence="1" id="KW-1133">Transmembrane helix</keyword>
<dbReference type="InterPro" id="IPR021741">
    <property type="entry name" value="DUF3311"/>
</dbReference>
<dbReference type="EMBL" id="CP163441">
    <property type="protein sequence ID" value="XDQ46372.1"/>
    <property type="molecule type" value="Genomic_DNA"/>
</dbReference>
<keyword evidence="1" id="KW-0812">Transmembrane</keyword>
<dbReference type="Pfam" id="PF11755">
    <property type="entry name" value="DUF3311"/>
    <property type="match status" value="1"/>
</dbReference>
<dbReference type="PANTHER" id="PTHR40034">
    <property type="entry name" value="BSL5891 PROTEIN"/>
    <property type="match status" value="1"/>
</dbReference>
<proteinExistence type="predicted"/>
<evidence type="ECO:0000313" key="2">
    <source>
        <dbReference type="EMBL" id="XDQ46372.1"/>
    </source>
</evidence>
<accession>A0AB39QVV5</accession>
<name>A0AB39QVV5_9ACTN</name>
<sequence length="91" mass="9993">MSDTSDVTKAAVVTPVRVAIALCLLAPFVAMLWVGSYSKTDPVFIGIPFFYWYQMLWVLLSTALTMTAYQLWQRDQRARKAAASASGGAAK</sequence>
<evidence type="ECO:0000256" key="1">
    <source>
        <dbReference type="SAM" id="Phobius"/>
    </source>
</evidence>
<dbReference type="RefSeq" id="WP_362745757.1">
    <property type="nucleotide sequence ID" value="NZ_CP163441.1"/>
</dbReference>